<dbReference type="GO" id="GO:0016485">
    <property type="term" value="P:protein processing"/>
    <property type="evidence" value="ECO:0007669"/>
    <property type="project" value="TreeGrafter"/>
</dbReference>
<dbReference type="OrthoDB" id="1723372at2"/>
<name>A0A4R8M4L9_9BACT</name>
<dbReference type="AlphaFoldDB" id="A0A4R8M4L9"/>
<dbReference type="GO" id="GO:0008047">
    <property type="term" value="F:enzyme activator activity"/>
    <property type="evidence" value="ECO:0007669"/>
    <property type="project" value="InterPro"/>
</dbReference>
<sequence length="156" mass="16817">MNQTILWCIGSPILLDDGAGPALFAELEAFPAEGVTPVNCETTPENQLAPLRKNPPRVLIVADAADMGLPGGSVRRMNLEDTGGISFSSHGIPLSLLLEPFRDTMEIIVIGIQPARRGFGDRLSPEAADAVKRVAGVLRSGRTEELERYQENLSPR</sequence>
<dbReference type="PANTHER" id="PTHR30302">
    <property type="entry name" value="HYDROGENASE 1 MATURATION PROTEASE"/>
    <property type="match status" value="1"/>
</dbReference>
<proteinExistence type="predicted"/>
<gene>
    <name evidence="1" type="ORF">C8D99_10955</name>
</gene>
<protein>
    <submittedName>
        <fullName evidence="1">Hydrogenase 3 maturation protease</fullName>
    </submittedName>
</protein>
<keyword evidence="2" id="KW-1185">Reference proteome</keyword>
<dbReference type="RefSeq" id="WP_133957660.1">
    <property type="nucleotide sequence ID" value="NZ_SORI01000009.1"/>
</dbReference>
<dbReference type="SUPFAM" id="SSF53163">
    <property type="entry name" value="HybD-like"/>
    <property type="match status" value="1"/>
</dbReference>
<keyword evidence="1" id="KW-0378">Hydrolase</keyword>
<dbReference type="PANTHER" id="PTHR30302:SF4">
    <property type="entry name" value="HYDROGENASE 3 MATURATION PROTEASE"/>
    <property type="match status" value="1"/>
</dbReference>
<dbReference type="InterPro" id="IPR000671">
    <property type="entry name" value="Peptidase_A31"/>
</dbReference>
<dbReference type="EMBL" id="SORI01000009">
    <property type="protein sequence ID" value="TDY60199.1"/>
    <property type="molecule type" value="Genomic_DNA"/>
</dbReference>
<accession>A0A4R8M4L9</accession>
<dbReference type="NCBIfam" id="TIGR00072">
    <property type="entry name" value="hydrog_prot"/>
    <property type="match status" value="1"/>
</dbReference>
<organism evidence="1 2">
    <name type="scientific">Aminivibrio pyruvatiphilus</name>
    <dbReference type="NCBI Taxonomy" id="1005740"/>
    <lineage>
        <taxon>Bacteria</taxon>
        <taxon>Thermotogati</taxon>
        <taxon>Synergistota</taxon>
        <taxon>Synergistia</taxon>
        <taxon>Synergistales</taxon>
        <taxon>Aminobacteriaceae</taxon>
        <taxon>Aminivibrio</taxon>
    </lineage>
</organism>
<dbReference type="GO" id="GO:0004175">
    <property type="term" value="F:endopeptidase activity"/>
    <property type="evidence" value="ECO:0007669"/>
    <property type="project" value="TreeGrafter"/>
</dbReference>
<evidence type="ECO:0000313" key="2">
    <source>
        <dbReference type="Proteomes" id="UP000295066"/>
    </source>
</evidence>
<evidence type="ECO:0000313" key="1">
    <source>
        <dbReference type="EMBL" id="TDY60199.1"/>
    </source>
</evidence>
<comment type="caution">
    <text evidence="1">The sequence shown here is derived from an EMBL/GenBank/DDBJ whole genome shotgun (WGS) entry which is preliminary data.</text>
</comment>
<dbReference type="Pfam" id="PF01750">
    <property type="entry name" value="HycI"/>
    <property type="match status" value="1"/>
</dbReference>
<dbReference type="InterPro" id="IPR023430">
    <property type="entry name" value="Pept_HybD-like_dom_sf"/>
</dbReference>
<dbReference type="Proteomes" id="UP000295066">
    <property type="component" value="Unassembled WGS sequence"/>
</dbReference>
<keyword evidence="1" id="KW-0645">Protease</keyword>
<dbReference type="Gene3D" id="3.40.50.1450">
    <property type="entry name" value="HybD-like"/>
    <property type="match status" value="1"/>
</dbReference>
<reference evidence="1 2" key="1">
    <citation type="submission" date="2019-03" db="EMBL/GenBank/DDBJ databases">
        <title>Genomic Encyclopedia of Type Strains, Phase IV (KMG-IV): sequencing the most valuable type-strain genomes for metagenomic binning, comparative biology and taxonomic classification.</title>
        <authorList>
            <person name="Goeker M."/>
        </authorList>
    </citation>
    <scope>NUCLEOTIDE SEQUENCE [LARGE SCALE GENOMIC DNA]</scope>
    <source>
        <strain evidence="1 2">DSM 25964</strain>
    </source>
</reference>